<feature type="domain" description="Methyltransferase FkbM" evidence="1">
    <location>
        <begin position="204"/>
        <end position="341"/>
    </location>
</feature>
<gene>
    <name evidence="2" type="ORF">NPD5_3222</name>
</gene>
<reference evidence="2 3" key="1">
    <citation type="submission" date="2015-11" db="EMBL/GenBank/DDBJ databases">
        <authorList>
            <person name="Hill K.K."/>
            <person name="Shirey T.B."/>
            <person name="Raphael B."/>
            <person name="Daligault H.E."/>
            <person name="Davenport K.W."/>
            <person name="Bruce D.C."/>
            <person name="Foley B.T."/>
            <person name="Johnson S.L."/>
        </authorList>
    </citation>
    <scope>NUCLEOTIDE SEQUENCE [LARGE SCALE GENOMIC DNA]</scope>
    <source>
        <strain evidence="2 3">CDC_1632</strain>
    </source>
</reference>
<dbReference type="Pfam" id="PF05050">
    <property type="entry name" value="Methyltransf_21"/>
    <property type="match status" value="1"/>
</dbReference>
<proteinExistence type="predicted"/>
<dbReference type="EMBL" id="CP013243">
    <property type="protein sequence ID" value="APH15310.1"/>
    <property type="molecule type" value="Genomic_DNA"/>
</dbReference>
<protein>
    <submittedName>
        <fullName evidence="2">Methyltransferase, FkbM family domain protein</fullName>
    </submittedName>
</protein>
<evidence type="ECO:0000313" key="3">
    <source>
        <dbReference type="Proteomes" id="UP000182204"/>
    </source>
</evidence>
<dbReference type="AlphaFoldDB" id="A0A1L3NGN9"/>
<keyword evidence="2" id="KW-0489">Methyltransferase</keyword>
<dbReference type="SUPFAM" id="SSF53335">
    <property type="entry name" value="S-adenosyl-L-methionine-dependent methyltransferases"/>
    <property type="match status" value="1"/>
</dbReference>
<keyword evidence="2" id="KW-0808">Transferase</keyword>
<name>A0A1L3NGN9_CLOSG</name>
<sequence length="371" mass="43252">MVNEFHIDMLEKTGLEDQLIKCKKKLDKIFKEKNTIILFGAGTVGIENLRIIKKLSKARVVFCDNSPKKQGTTIEGITVINFNELITNYKSSYIIITSISYYDEILEQLEKFGLEKNLIDAFDNLLVNYEYRDYYNLIKENESKFSEIYNLLSDDYSKKLFINRLNYCITGNPKYLIPLKSKEQQYFEHKIISLTEDEIFIDGGGYTGDTVKEFLKQTNRKFNKVYSFEPEKSKHKEFINKFSNFKNIELVPYGLWSRKNILHFNLEDSGASCISDIGDIEIPVISIDELLNGERVTFIKMDIEGAELEALQGAKNTIQRFLPKLAICIYHKPKDIIEISLYIKKIGPRYNLYLRHYSNFHSETVLYAVVE</sequence>
<dbReference type="GO" id="GO:0032259">
    <property type="term" value="P:methylation"/>
    <property type="evidence" value="ECO:0007669"/>
    <property type="project" value="UniProtKB-KW"/>
</dbReference>
<evidence type="ECO:0000313" key="2">
    <source>
        <dbReference type="EMBL" id="APH15310.1"/>
    </source>
</evidence>
<accession>A0A1L3NGN9</accession>
<dbReference type="RefSeq" id="WP_072586571.1">
    <property type="nucleotide sequence ID" value="NZ_CP013243.1"/>
</dbReference>
<dbReference type="GO" id="GO:0008168">
    <property type="term" value="F:methyltransferase activity"/>
    <property type="evidence" value="ECO:0007669"/>
    <property type="project" value="UniProtKB-KW"/>
</dbReference>
<evidence type="ECO:0000259" key="1">
    <source>
        <dbReference type="Pfam" id="PF05050"/>
    </source>
</evidence>
<dbReference type="PANTHER" id="PTHR34203">
    <property type="entry name" value="METHYLTRANSFERASE, FKBM FAMILY PROTEIN"/>
    <property type="match status" value="1"/>
</dbReference>
<dbReference type="Proteomes" id="UP000182204">
    <property type="component" value="Chromosome"/>
</dbReference>
<organism evidence="2 3">
    <name type="scientific">Clostridium sporogenes</name>
    <dbReference type="NCBI Taxonomy" id="1509"/>
    <lineage>
        <taxon>Bacteria</taxon>
        <taxon>Bacillati</taxon>
        <taxon>Bacillota</taxon>
        <taxon>Clostridia</taxon>
        <taxon>Eubacteriales</taxon>
        <taxon>Clostridiaceae</taxon>
        <taxon>Clostridium</taxon>
    </lineage>
</organism>
<dbReference type="InterPro" id="IPR029063">
    <property type="entry name" value="SAM-dependent_MTases_sf"/>
</dbReference>
<dbReference type="PANTHER" id="PTHR34203:SF15">
    <property type="entry name" value="SLL1173 PROTEIN"/>
    <property type="match status" value="1"/>
</dbReference>
<dbReference type="NCBIfam" id="TIGR01444">
    <property type="entry name" value="fkbM_fam"/>
    <property type="match status" value="1"/>
</dbReference>
<dbReference type="InterPro" id="IPR006342">
    <property type="entry name" value="FkbM_mtfrase"/>
</dbReference>
<dbReference type="Gene3D" id="3.40.50.720">
    <property type="entry name" value="NAD(P)-binding Rossmann-like Domain"/>
    <property type="match status" value="1"/>
</dbReference>
<dbReference type="Gene3D" id="3.40.50.150">
    <property type="entry name" value="Vaccinia Virus protein VP39"/>
    <property type="match status" value="1"/>
</dbReference>
<dbReference type="InterPro" id="IPR052514">
    <property type="entry name" value="SAM-dependent_MTase"/>
</dbReference>